<keyword evidence="8 10" id="KW-0411">Iron-sulfur</keyword>
<dbReference type="NCBIfam" id="TIGR03682">
    <property type="entry name" value="arCOG04112"/>
    <property type="match status" value="1"/>
</dbReference>
<keyword evidence="7 10" id="KW-0408">Iron</keyword>
<keyword evidence="10" id="KW-0004">4Fe-4S</keyword>
<dbReference type="PANTHER" id="PTHR10762">
    <property type="entry name" value="DIPHTHAMIDE BIOSYNTHESIS PROTEIN"/>
    <property type="match status" value="1"/>
</dbReference>
<comment type="caution">
    <text evidence="11">The sequence shown here is derived from an EMBL/GenBank/DDBJ whole genome shotgun (WGS) entry which is preliminary data.</text>
</comment>
<dbReference type="GO" id="GO:0046872">
    <property type="term" value="F:metal ion binding"/>
    <property type="evidence" value="ECO:0007669"/>
    <property type="project" value="UniProtKB-KW"/>
</dbReference>
<evidence type="ECO:0000256" key="4">
    <source>
        <dbReference type="ARBA" id="ARBA00022679"/>
    </source>
</evidence>
<dbReference type="UniPathway" id="UPA00559"/>
<dbReference type="EC" id="2.5.1.108" evidence="3 10"/>
<dbReference type="NCBIfam" id="TIGR00322">
    <property type="entry name" value="diphth2_R"/>
    <property type="match status" value="1"/>
</dbReference>
<dbReference type="EMBL" id="VOAH01000013">
    <property type="protein sequence ID" value="TVP39780.1"/>
    <property type="molecule type" value="Genomic_DNA"/>
</dbReference>
<comment type="function">
    <text evidence="10">Catalyzes the first step of diphthamide biosynthesis, i.e. the transfer of the 3-amino-3-carboxypropyl group from S-adenosyl-L-methionine (SAM) to the C2 position of the imidazole ring of the target histidine residue in translation elongation factor 2 (EF-2).</text>
</comment>
<dbReference type="PANTHER" id="PTHR10762:SF1">
    <property type="entry name" value="2-(3-AMINO-3-CARBOXYPROPYL)HISTIDINE SYNTHASE SUBUNIT 1"/>
    <property type="match status" value="1"/>
</dbReference>
<accession>A0A557ST59</accession>
<evidence type="ECO:0000256" key="8">
    <source>
        <dbReference type="ARBA" id="ARBA00023014"/>
    </source>
</evidence>
<dbReference type="InterPro" id="IPR035435">
    <property type="entry name" value="DPH1/DPH2_euk_archaea"/>
</dbReference>
<evidence type="ECO:0000256" key="9">
    <source>
        <dbReference type="ARBA" id="ARBA00048403"/>
    </source>
</evidence>
<dbReference type="Gene3D" id="3.40.50.11850">
    <property type="entry name" value="Diphthamide synthesis DPH1/DPH2 domain 2"/>
    <property type="match status" value="1"/>
</dbReference>
<comment type="pathway">
    <text evidence="2 10">Protein modification; peptidyl-diphthamide biosynthesis.</text>
</comment>
<sequence length="345" mass="39238">MYNPIRFRKAFNLIQIDEDRIFDIIRERKPRSVALNGPEPLLPKIQKVSEKIENEFNIISYIIGDKSWGSCDLNTQAAEMLGADILFNVGHTITIENFGEKVFMINAFDTIGFDNIALKCATELKGRFKTISLVTDSQHLHQIDIVKQIFEDNGFVVVKGKGKGQLNDSQVFGCEFHPLHNIKSEIDAFIFLGQSRFHSIGIALSTEKPTFMLDPYFEEFLQINNEAEVVKKRAILSVYKALDARTLGIIIGLKEGQFANIKALEFKKELSKLGINIQLIALTEISNEKLENFREIDAFIQVACPRLGTDNYFSKPVLSVPQGLALIKLLKKEPIEEFFKIQHWL</sequence>
<keyword evidence="12" id="KW-1185">Reference proteome</keyword>
<dbReference type="Pfam" id="PF01866">
    <property type="entry name" value="Diphthamide_syn"/>
    <property type="match status" value="1"/>
</dbReference>
<dbReference type="InterPro" id="IPR022428">
    <property type="entry name" value="Dph2_arc"/>
</dbReference>
<comment type="catalytic activity">
    <reaction evidence="9 10">
        <text>L-histidyl-[translation elongation factor 2] + S-adenosyl-L-methionine = 2-[(3S)-amino-3-carboxypropyl]-L-histidyl-[translation elongation factor 2] + S-methyl-5'-thioadenosine + H(+)</text>
        <dbReference type="Rhea" id="RHEA:36783"/>
        <dbReference type="Rhea" id="RHEA-COMP:9748"/>
        <dbReference type="Rhea" id="RHEA-COMP:9749"/>
        <dbReference type="ChEBI" id="CHEBI:15378"/>
        <dbReference type="ChEBI" id="CHEBI:17509"/>
        <dbReference type="ChEBI" id="CHEBI:29979"/>
        <dbReference type="ChEBI" id="CHEBI:59789"/>
        <dbReference type="ChEBI" id="CHEBI:73995"/>
        <dbReference type="EC" id="2.5.1.108"/>
    </reaction>
</comment>
<keyword evidence="6 10" id="KW-0479">Metal-binding</keyword>
<dbReference type="InterPro" id="IPR042265">
    <property type="entry name" value="DPH1/DPH2_3"/>
</dbReference>
<evidence type="ECO:0000313" key="11">
    <source>
        <dbReference type="EMBL" id="TVP39780.1"/>
    </source>
</evidence>
<reference evidence="11 12" key="1">
    <citation type="journal article" date="2019" name="Front. Microbiol.">
        <title>Ammonia Oxidation by the Arctic Terrestrial Thaumarchaeote Candidatus Nitrosocosmicus arcticus Is Stimulated by Increasing Temperatures.</title>
        <authorList>
            <person name="Alves R.J.E."/>
            <person name="Kerou M."/>
            <person name="Zappe A."/>
            <person name="Bittner R."/>
            <person name="Abby S.S."/>
            <person name="Schmidt H.A."/>
            <person name="Pfeifer K."/>
            <person name="Schleper C."/>
        </authorList>
    </citation>
    <scope>NUCLEOTIDE SEQUENCE [LARGE SCALE GENOMIC DNA]</scope>
    <source>
        <strain evidence="11 12">Kfb</strain>
    </source>
</reference>
<dbReference type="GO" id="GO:0017183">
    <property type="term" value="P:protein histidyl modification to diphthamide"/>
    <property type="evidence" value="ECO:0007669"/>
    <property type="project" value="UniProtKB-UniRule"/>
</dbReference>
<protein>
    <recommendedName>
        <fullName evidence="3 10">2-(3-amino-3-carboxypropyl)histidine synthase</fullName>
        <ecNumber evidence="3 10">2.5.1.108</ecNumber>
    </recommendedName>
</protein>
<dbReference type="GO" id="GO:0090560">
    <property type="term" value="F:2-(3-amino-3-carboxypropyl)histidine synthase activity"/>
    <property type="evidence" value="ECO:0007669"/>
    <property type="project" value="UniProtKB-UniRule"/>
</dbReference>
<name>A0A557ST59_9ARCH</name>
<proteinExistence type="inferred from homology"/>
<dbReference type="SFLD" id="SFLDS00032">
    <property type="entry name" value="Radical_SAM_3-amino-3-carboxyp"/>
    <property type="match status" value="1"/>
</dbReference>
<dbReference type="Gene3D" id="3.40.50.11860">
    <property type="entry name" value="Diphthamide synthesis DPH1/DPH2 domain 3"/>
    <property type="match status" value="1"/>
</dbReference>
<gene>
    <name evidence="11" type="ORF">NARC_130119</name>
</gene>
<evidence type="ECO:0000313" key="12">
    <source>
        <dbReference type="Proteomes" id="UP000315289"/>
    </source>
</evidence>
<evidence type="ECO:0000256" key="5">
    <source>
        <dbReference type="ARBA" id="ARBA00022691"/>
    </source>
</evidence>
<dbReference type="Gene3D" id="3.40.50.11840">
    <property type="entry name" value="Diphthamide synthesis DPH1/DPH2 domain 1"/>
    <property type="match status" value="1"/>
</dbReference>
<organism evidence="11 12">
    <name type="scientific">Candidatus Nitrosocosmicus arcticus</name>
    <dbReference type="NCBI Taxonomy" id="2035267"/>
    <lineage>
        <taxon>Archaea</taxon>
        <taxon>Nitrososphaerota</taxon>
        <taxon>Nitrososphaeria</taxon>
        <taxon>Nitrososphaerales</taxon>
        <taxon>Nitrososphaeraceae</taxon>
        <taxon>Candidatus Nitrosocosmicus</taxon>
    </lineage>
</organism>
<keyword evidence="5 10" id="KW-0949">S-adenosyl-L-methionine</keyword>
<dbReference type="RefSeq" id="WP_222424931.1">
    <property type="nucleotide sequence ID" value="NZ_ML675588.1"/>
</dbReference>
<comment type="cofactor">
    <cofactor evidence="1 10">
        <name>[4Fe-4S] cluster</name>
        <dbReference type="ChEBI" id="CHEBI:49883"/>
    </cofactor>
</comment>
<dbReference type="AlphaFoldDB" id="A0A557ST59"/>
<evidence type="ECO:0000256" key="1">
    <source>
        <dbReference type="ARBA" id="ARBA00001966"/>
    </source>
</evidence>
<dbReference type="InterPro" id="IPR042264">
    <property type="entry name" value="DPH1/DPH2_2"/>
</dbReference>
<keyword evidence="4 10" id="KW-0808">Transferase</keyword>
<dbReference type="Proteomes" id="UP000315289">
    <property type="component" value="Unassembled WGS sequence"/>
</dbReference>
<evidence type="ECO:0000256" key="3">
    <source>
        <dbReference type="ARBA" id="ARBA00012221"/>
    </source>
</evidence>
<dbReference type="InterPro" id="IPR016435">
    <property type="entry name" value="DPH1/DPH2"/>
</dbReference>
<evidence type="ECO:0000256" key="7">
    <source>
        <dbReference type="ARBA" id="ARBA00023004"/>
    </source>
</evidence>
<dbReference type="GO" id="GO:0051539">
    <property type="term" value="F:4 iron, 4 sulfur cluster binding"/>
    <property type="evidence" value="ECO:0007669"/>
    <property type="project" value="UniProtKB-UniRule"/>
</dbReference>
<dbReference type="InterPro" id="IPR042263">
    <property type="entry name" value="DPH1/DPH2_1"/>
</dbReference>
<evidence type="ECO:0000256" key="2">
    <source>
        <dbReference type="ARBA" id="ARBA00005156"/>
    </source>
</evidence>
<evidence type="ECO:0000256" key="10">
    <source>
        <dbReference type="PIRNR" id="PIRNR004967"/>
    </source>
</evidence>
<evidence type="ECO:0000256" key="6">
    <source>
        <dbReference type="ARBA" id="ARBA00022723"/>
    </source>
</evidence>
<dbReference type="PIRSF" id="PIRSF004967">
    <property type="entry name" value="DPH1"/>
    <property type="match status" value="1"/>
</dbReference>
<comment type="similarity">
    <text evidence="10">Belongs to the DPH1/DPH2 family.</text>
</comment>